<evidence type="ECO:0000313" key="6">
    <source>
        <dbReference type="EMBL" id="MEQ2425969.1"/>
    </source>
</evidence>
<keyword evidence="3" id="KW-0804">Transcription</keyword>
<evidence type="ECO:0000256" key="1">
    <source>
        <dbReference type="ARBA" id="ARBA00023015"/>
    </source>
</evidence>
<proteinExistence type="predicted"/>
<dbReference type="InterPro" id="IPR001647">
    <property type="entry name" value="HTH_TetR"/>
</dbReference>
<sequence length="185" mass="20511">MRVTKAAVVQTASDIADREGLGSISLKTVAEALNIRTPSLYNHIAGLEDLLREVAHNGMRTMNERMCRSAIGKSGDMAIKSVGVEYLNFMIEHPGVYETIQWATWHGNDETAIIYGDYTTLLATLIRSINLKAPEVDEILNLLTGMLHGYTTLQLRSAFNNPEETRKGLCDAMDTVLLGVHQKYD</sequence>
<evidence type="ECO:0000256" key="3">
    <source>
        <dbReference type="ARBA" id="ARBA00023163"/>
    </source>
</evidence>
<evidence type="ECO:0000313" key="7">
    <source>
        <dbReference type="Proteomes" id="UP001454086"/>
    </source>
</evidence>
<dbReference type="SUPFAM" id="SSF46689">
    <property type="entry name" value="Homeodomain-like"/>
    <property type="match status" value="1"/>
</dbReference>
<evidence type="ECO:0000256" key="4">
    <source>
        <dbReference type="PROSITE-ProRule" id="PRU00335"/>
    </source>
</evidence>
<protein>
    <submittedName>
        <fullName evidence="6">TetR/AcrR family transcriptional regulator</fullName>
    </submittedName>
</protein>
<evidence type="ECO:0000256" key="2">
    <source>
        <dbReference type="ARBA" id="ARBA00023125"/>
    </source>
</evidence>
<dbReference type="InterPro" id="IPR025996">
    <property type="entry name" value="MT1864/Rv1816-like_C"/>
</dbReference>
<organism evidence="6 7">
    <name type="scientific">Enterocloster hominis</name>
    <name type="common">ex Hitch et al. 2024</name>
    <dbReference type="NCBI Taxonomy" id="1917870"/>
    <lineage>
        <taxon>Bacteria</taxon>
        <taxon>Bacillati</taxon>
        <taxon>Bacillota</taxon>
        <taxon>Clostridia</taxon>
        <taxon>Lachnospirales</taxon>
        <taxon>Lachnospiraceae</taxon>
        <taxon>Enterocloster</taxon>
    </lineage>
</organism>
<dbReference type="EMBL" id="JBBMFM010000046">
    <property type="protein sequence ID" value="MEQ2425969.1"/>
    <property type="molecule type" value="Genomic_DNA"/>
</dbReference>
<dbReference type="RefSeq" id="WP_008721901.1">
    <property type="nucleotide sequence ID" value="NZ_JBBMFM010000046.1"/>
</dbReference>
<comment type="caution">
    <text evidence="6">The sequence shown here is derived from an EMBL/GenBank/DDBJ whole genome shotgun (WGS) entry which is preliminary data.</text>
</comment>
<accession>A0ABV1DA11</accession>
<keyword evidence="7" id="KW-1185">Reference proteome</keyword>
<evidence type="ECO:0000259" key="5">
    <source>
        <dbReference type="PROSITE" id="PS50977"/>
    </source>
</evidence>
<dbReference type="Pfam" id="PF13305">
    <property type="entry name" value="TetR_C_33"/>
    <property type="match status" value="1"/>
</dbReference>
<gene>
    <name evidence="6" type="ORF">WMQ36_13390</name>
</gene>
<dbReference type="InterPro" id="IPR036271">
    <property type="entry name" value="Tet_transcr_reg_TetR-rel_C_sf"/>
</dbReference>
<feature type="domain" description="HTH tetR-type" evidence="5">
    <location>
        <begin position="2"/>
        <end position="62"/>
    </location>
</feature>
<dbReference type="Gene3D" id="1.10.357.10">
    <property type="entry name" value="Tetracycline Repressor, domain 2"/>
    <property type="match status" value="1"/>
</dbReference>
<dbReference type="InterPro" id="IPR009057">
    <property type="entry name" value="Homeodomain-like_sf"/>
</dbReference>
<keyword evidence="2 4" id="KW-0238">DNA-binding</keyword>
<name>A0ABV1DA11_9FIRM</name>
<dbReference type="PROSITE" id="PS50977">
    <property type="entry name" value="HTH_TETR_2"/>
    <property type="match status" value="1"/>
</dbReference>
<dbReference type="Gene3D" id="1.10.10.60">
    <property type="entry name" value="Homeodomain-like"/>
    <property type="match status" value="1"/>
</dbReference>
<dbReference type="Proteomes" id="UP001454086">
    <property type="component" value="Unassembled WGS sequence"/>
</dbReference>
<reference evidence="6 7" key="1">
    <citation type="submission" date="2024-03" db="EMBL/GenBank/DDBJ databases">
        <title>Human intestinal bacterial collection.</title>
        <authorList>
            <person name="Pauvert C."/>
            <person name="Hitch T.C.A."/>
            <person name="Clavel T."/>
        </authorList>
    </citation>
    <scope>NUCLEOTIDE SEQUENCE [LARGE SCALE GENOMIC DNA]</scope>
    <source>
        <strain evidence="6 7">CLA-SR-H021</strain>
    </source>
</reference>
<keyword evidence="1" id="KW-0805">Transcription regulation</keyword>
<feature type="DNA-binding region" description="H-T-H motif" evidence="4">
    <location>
        <begin position="25"/>
        <end position="44"/>
    </location>
</feature>
<dbReference type="SUPFAM" id="SSF48498">
    <property type="entry name" value="Tetracyclin repressor-like, C-terminal domain"/>
    <property type="match status" value="1"/>
</dbReference>